<dbReference type="Pfam" id="PF00067">
    <property type="entry name" value="p450"/>
    <property type="match status" value="1"/>
</dbReference>
<evidence type="ECO:0000256" key="19">
    <source>
        <dbReference type="ARBA" id="ARBA00023136"/>
    </source>
</evidence>
<evidence type="ECO:0000256" key="32">
    <source>
        <dbReference type="ARBA" id="ARBA00051503"/>
    </source>
</evidence>
<feature type="binding site" description="axial binding residue" evidence="46">
    <location>
        <position position="411"/>
    </location>
    <ligand>
        <name>heme</name>
        <dbReference type="ChEBI" id="CHEBI:30413"/>
    </ligand>
    <ligandPart>
        <name>Fe</name>
        <dbReference type="ChEBI" id="CHEBI:18248"/>
    </ligandPart>
</feature>
<evidence type="ECO:0000256" key="41">
    <source>
        <dbReference type="ARBA" id="ARBA00066440"/>
    </source>
</evidence>
<evidence type="ECO:0000256" key="30">
    <source>
        <dbReference type="ARBA" id="ARBA00050991"/>
    </source>
</evidence>
<evidence type="ECO:0000256" key="11">
    <source>
        <dbReference type="ARBA" id="ARBA00022824"/>
    </source>
</evidence>
<comment type="subcellular location">
    <subcellularLocation>
        <location evidence="3">Cell projection</location>
        <location evidence="3">Dendrite</location>
    </subcellularLocation>
    <subcellularLocation>
        <location evidence="4">Endoplasmic reticulum membrane</location>
        <topology evidence="4">Single-pass membrane protein</topology>
    </subcellularLocation>
    <subcellularLocation>
        <location evidence="2">Microsome membrane</location>
        <topology evidence="2">Single-pass membrane protein</topology>
    </subcellularLocation>
    <subcellularLocation>
        <location evidence="24">Postsynapse</location>
    </subcellularLocation>
    <subcellularLocation>
        <location evidence="23">Presynapse</location>
    </subcellularLocation>
</comment>
<evidence type="ECO:0000313" key="48">
    <source>
        <dbReference type="EMBL" id="KAJ1104979.1"/>
    </source>
</evidence>
<evidence type="ECO:0000256" key="8">
    <source>
        <dbReference type="ARBA" id="ARBA00022617"/>
    </source>
</evidence>
<dbReference type="PANTHER" id="PTHR24293">
    <property type="entry name" value="CYTOCHROME P450 FAMILY 46 SUBFAMILY A"/>
    <property type="match status" value="1"/>
</dbReference>
<dbReference type="PRINTS" id="PR00385">
    <property type="entry name" value="P450"/>
</dbReference>
<evidence type="ECO:0000256" key="13">
    <source>
        <dbReference type="ARBA" id="ARBA00022989"/>
    </source>
</evidence>
<dbReference type="GO" id="GO:0098794">
    <property type="term" value="C:postsynapse"/>
    <property type="evidence" value="ECO:0007669"/>
    <property type="project" value="UniProtKB-SubCell"/>
</dbReference>
<dbReference type="FunFam" id="1.10.630.10:FF:000031">
    <property type="entry name" value="cholesterol 24-hydroxylase isoform X2"/>
    <property type="match status" value="1"/>
</dbReference>
<comment type="catalytic activity">
    <reaction evidence="30">
        <text>cholesterol + reduced [NADPH--hemoprotein reductase] + O2 = (24S)-hydroxycholesterol + oxidized [NADPH--hemoprotein reductase] + H2O + H(+)</text>
        <dbReference type="Rhea" id="RHEA:22716"/>
        <dbReference type="Rhea" id="RHEA-COMP:11964"/>
        <dbReference type="Rhea" id="RHEA-COMP:11965"/>
        <dbReference type="ChEBI" id="CHEBI:15377"/>
        <dbReference type="ChEBI" id="CHEBI:15378"/>
        <dbReference type="ChEBI" id="CHEBI:15379"/>
        <dbReference type="ChEBI" id="CHEBI:16113"/>
        <dbReference type="ChEBI" id="CHEBI:34310"/>
        <dbReference type="ChEBI" id="CHEBI:57618"/>
        <dbReference type="ChEBI" id="CHEBI:58210"/>
        <dbReference type="EC" id="1.14.14.25"/>
    </reaction>
    <physiologicalReaction direction="left-to-right" evidence="30">
        <dbReference type="Rhea" id="RHEA:22717"/>
    </physiologicalReaction>
</comment>
<comment type="similarity">
    <text evidence="6 47">Belongs to the cytochrome P450 family.</text>
</comment>
<gene>
    <name evidence="48" type="ORF">NDU88_002387</name>
</gene>
<comment type="pathway">
    <text evidence="5">Lipid metabolism; C21-steroid hormone metabolism.</text>
</comment>
<evidence type="ECO:0000256" key="15">
    <source>
        <dbReference type="ARBA" id="ARBA00023004"/>
    </source>
</evidence>
<evidence type="ECO:0000256" key="33">
    <source>
        <dbReference type="ARBA" id="ARBA00051527"/>
    </source>
</evidence>
<dbReference type="GO" id="GO:0005506">
    <property type="term" value="F:iron ion binding"/>
    <property type="evidence" value="ECO:0007669"/>
    <property type="project" value="InterPro"/>
</dbReference>
<evidence type="ECO:0000256" key="27">
    <source>
        <dbReference type="ARBA" id="ARBA00050344"/>
    </source>
</evidence>
<evidence type="ECO:0000256" key="39">
    <source>
        <dbReference type="ARBA" id="ARBA00052870"/>
    </source>
</evidence>
<comment type="catalytic activity">
    <reaction evidence="35">
        <text>cholestanol + reduced [NADPH--hemoprotein reductase] + O2 = (24S)-hydroxycholestanol + oxidized [NADPH--hemoprotein reductase] + H2O + H(+)</text>
        <dbReference type="Rhea" id="RHEA:53808"/>
        <dbReference type="Rhea" id="RHEA-COMP:11964"/>
        <dbReference type="Rhea" id="RHEA-COMP:11965"/>
        <dbReference type="ChEBI" id="CHEBI:15377"/>
        <dbReference type="ChEBI" id="CHEBI:15378"/>
        <dbReference type="ChEBI" id="CHEBI:15379"/>
        <dbReference type="ChEBI" id="CHEBI:57618"/>
        <dbReference type="ChEBI" id="CHEBI:58210"/>
        <dbReference type="ChEBI" id="CHEBI:86570"/>
        <dbReference type="ChEBI" id="CHEBI:137687"/>
    </reaction>
    <physiologicalReaction direction="left-to-right" evidence="35">
        <dbReference type="Rhea" id="RHEA:53809"/>
    </physiologicalReaction>
</comment>
<proteinExistence type="inferred from homology"/>
<comment type="catalytic activity">
    <reaction evidence="39">
        <text>desmosterol + reduced [NADPH--hemoprotein reductase] + O2 = (24S)-25-epoxycholesterol + oxidized [NADPH--hemoprotein reductase] + H2O + H(+)</text>
        <dbReference type="Rhea" id="RHEA:53232"/>
        <dbReference type="Rhea" id="RHEA-COMP:11964"/>
        <dbReference type="Rhea" id="RHEA-COMP:11965"/>
        <dbReference type="ChEBI" id="CHEBI:15377"/>
        <dbReference type="ChEBI" id="CHEBI:15378"/>
        <dbReference type="ChEBI" id="CHEBI:15379"/>
        <dbReference type="ChEBI" id="CHEBI:17737"/>
        <dbReference type="ChEBI" id="CHEBI:41633"/>
        <dbReference type="ChEBI" id="CHEBI:57618"/>
        <dbReference type="ChEBI" id="CHEBI:58210"/>
    </reaction>
    <physiologicalReaction direction="left-to-right" evidence="39">
        <dbReference type="Rhea" id="RHEA:53233"/>
    </physiologicalReaction>
</comment>
<comment type="function">
    <text evidence="40">P450 monooxygenase that plays a major role in cholesterol homeostasis in the brain. Primarily catalyzes the hydroxylation (with S stereochemistry) at C-24 of cholesterol side chain, triggering cholesterol diffusion out of neurons and its further degradation. By promoting constant cholesterol elimination in neurons, may activate the mevalonate pathway and coordinate the synthesis of new cholesterol and nonsterol isoprenoids involved in synaptic activity and learning. Further hydroxylates cholesterol derivatives and hormone steroids on both the ring and side chain of these molecules, converting them into active oxysterols involved in lipid signaling and biosynthesis. Acts as an epoxidase converting cholesta-5,24-dien-3beta-ol/desmosterol into (24S),25-epoxycholesterol, an abundant lipid ligand of nuclear NR1H2 and NR1H3 receptors shown to promote neurogenesis in developing brain. May also catalyze the oxidative metabolism of xenobiotics, such as clotrimazole.</text>
</comment>
<reference evidence="48" key="1">
    <citation type="journal article" date="2022" name="bioRxiv">
        <title>Sequencing and chromosome-scale assembly of the giantPleurodeles waltlgenome.</title>
        <authorList>
            <person name="Brown T."/>
            <person name="Elewa A."/>
            <person name="Iarovenko S."/>
            <person name="Subramanian E."/>
            <person name="Araus A.J."/>
            <person name="Petzold A."/>
            <person name="Susuki M."/>
            <person name="Suzuki K.-i.T."/>
            <person name="Hayashi T."/>
            <person name="Toyoda A."/>
            <person name="Oliveira C."/>
            <person name="Osipova E."/>
            <person name="Leigh N.D."/>
            <person name="Simon A."/>
            <person name="Yun M.H."/>
        </authorList>
    </citation>
    <scope>NUCLEOTIDE SEQUENCE</scope>
    <source>
        <strain evidence="48">20211129_DDA</strain>
        <tissue evidence="48">Liver</tissue>
    </source>
</reference>
<evidence type="ECO:0000256" key="9">
    <source>
        <dbReference type="ARBA" id="ARBA00022692"/>
    </source>
</evidence>
<evidence type="ECO:0000256" key="26">
    <source>
        <dbReference type="ARBA" id="ARBA00050139"/>
    </source>
</evidence>
<dbReference type="GO" id="GO:0030425">
    <property type="term" value="C:dendrite"/>
    <property type="evidence" value="ECO:0007669"/>
    <property type="project" value="UniProtKB-SubCell"/>
</dbReference>
<evidence type="ECO:0000256" key="4">
    <source>
        <dbReference type="ARBA" id="ARBA00004389"/>
    </source>
</evidence>
<evidence type="ECO:0000256" key="47">
    <source>
        <dbReference type="RuleBase" id="RU000461"/>
    </source>
</evidence>
<comment type="catalytic activity">
    <reaction evidence="34">
        <text>7alpha-hydroxycholesterol + reduced [NADPH--hemoprotein reductase] + O2 = (24S)-7alpha-dihydroxycholesterol + oxidized [NADPH--hemoprotein reductase] + H2O + H(+)</text>
        <dbReference type="Rhea" id="RHEA:46380"/>
        <dbReference type="Rhea" id="RHEA-COMP:11964"/>
        <dbReference type="Rhea" id="RHEA-COMP:11965"/>
        <dbReference type="ChEBI" id="CHEBI:15377"/>
        <dbReference type="ChEBI" id="CHEBI:15378"/>
        <dbReference type="ChEBI" id="CHEBI:15379"/>
        <dbReference type="ChEBI" id="CHEBI:17500"/>
        <dbReference type="ChEBI" id="CHEBI:37640"/>
        <dbReference type="ChEBI" id="CHEBI:57618"/>
        <dbReference type="ChEBI" id="CHEBI:58210"/>
    </reaction>
    <physiologicalReaction direction="left-to-right" evidence="34">
        <dbReference type="Rhea" id="RHEA:46381"/>
    </physiologicalReaction>
</comment>
<keyword evidence="14 47" id="KW-0560">Oxidoreductase</keyword>
<dbReference type="PRINTS" id="PR00463">
    <property type="entry name" value="EP450I"/>
</dbReference>
<dbReference type="PROSITE" id="PS00086">
    <property type="entry name" value="CYTOCHROME_P450"/>
    <property type="match status" value="1"/>
</dbReference>
<keyword evidence="20" id="KW-1207">Sterol metabolism</keyword>
<keyword evidence="22" id="KW-0966">Cell projection</keyword>
<dbReference type="SUPFAM" id="SSF48264">
    <property type="entry name" value="Cytochrome P450"/>
    <property type="match status" value="1"/>
</dbReference>
<evidence type="ECO:0000256" key="23">
    <source>
        <dbReference type="ARBA" id="ARBA00034106"/>
    </source>
</evidence>
<dbReference type="InterPro" id="IPR001128">
    <property type="entry name" value="Cyt_P450"/>
</dbReference>
<dbReference type="InterPro" id="IPR039983">
    <property type="entry name" value="CYP46A1"/>
</dbReference>
<evidence type="ECO:0000256" key="35">
    <source>
        <dbReference type="ARBA" id="ARBA00051748"/>
    </source>
</evidence>
<comment type="catalytic activity">
    <reaction evidence="36">
        <text>(24S)-hydroxycholesterol + reduced [NADPH--hemoprotein reductase] + O2 = (24S,25R)-24,26-dihydroxycholesterol + oxidized [NADPH--hemoprotein reductase] + H2O + H(+)</text>
        <dbReference type="Rhea" id="RHEA:46388"/>
        <dbReference type="Rhea" id="RHEA-COMP:11964"/>
        <dbReference type="Rhea" id="RHEA-COMP:11965"/>
        <dbReference type="ChEBI" id="CHEBI:15377"/>
        <dbReference type="ChEBI" id="CHEBI:15378"/>
        <dbReference type="ChEBI" id="CHEBI:15379"/>
        <dbReference type="ChEBI" id="CHEBI:34310"/>
        <dbReference type="ChEBI" id="CHEBI:57618"/>
        <dbReference type="ChEBI" id="CHEBI:58210"/>
        <dbReference type="ChEBI" id="CHEBI:86165"/>
    </reaction>
    <physiologicalReaction direction="left-to-right" evidence="36">
        <dbReference type="Rhea" id="RHEA:46389"/>
    </physiologicalReaction>
</comment>
<evidence type="ECO:0000256" key="31">
    <source>
        <dbReference type="ARBA" id="ARBA00051188"/>
    </source>
</evidence>
<sequence length="469" mass="53571">MKFDHIPGPPRDSFLLGHYHLFEKKRQNGGLLHDLFLEWAEKYGPVVRINGFHIVSLVVTSPEAIKEFLMSPKYSKDPMISKSLSSFFGVRCLGKGLLTETNYDSWHKQRRMMDPAFSRTYLIGLMGTFNEKAEALMEKLEEKADGKTEVGIHNLMCRVTLDVIAKVAFGLELNSLQDEKTPFPQAITTALKGMFEQGKPFAQWYPGNRQLIKDVRESVRLLRRTGKECIERRKKALENGEEIPLDILTQILKSEELEGKCDEEIMLDNFVTFFIAGQETTANQLAFAVMSLAHEQEVLNKVQAEVDEVIGWKRDIDYEDLGKLKYLSQVLKETLRIYPTAPSTIRFLENETVIEGVKIPAKAILIFSMYTLGRMDKFFKDPLIFNPDRFSPDVPKPYYTYFPFSLGPRSCIGQVFAQMEAKVVMAKLLQRFEFELVAGQSDKILDNGTLRPLDGVICRITPRRNAKAS</sequence>
<dbReference type="CDD" id="cd20613">
    <property type="entry name" value="CYP46A1-like"/>
    <property type="match status" value="1"/>
</dbReference>
<evidence type="ECO:0000256" key="20">
    <source>
        <dbReference type="ARBA" id="ARBA00023166"/>
    </source>
</evidence>
<evidence type="ECO:0000256" key="5">
    <source>
        <dbReference type="ARBA" id="ARBA00005108"/>
    </source>
</evidence>
<keyword evidence="10 46" id="KW-0479">Metal-binding</keyword>
<evidence type="ECO:0000256" key="24">
    <source>
        <dbReference type="ARBA" id="ARBA00034110"/>
    </source>
</evidence>
<comment type="catalytic activity">
    <reaction evidence="38">
        <text>progesterone + reduced [NADPH--hemoprotein reductase] + O2 = 17alpha-hydroxyprogesterone + oxidized [NADPH--hemoprotein reductase] + H2O + H(+)</text>
        <dbReference type="Rhea" id="RHEA:46308"/>
        <dbReference type="Rhea" id="RHEA-COMP:11964"/>
        <dbReference type="Rhea" id="RHEA-COMP:11965"/>
        <dbReference type="ChEBI" id="CHEBI:15377"/>
        <dbReference type="ChEBI" id="CHEBI:15378"/>
        <dbReference type="ChEBI" id="CHEBI:15379"/>
        <dbReference type="ChEBI" id="CHEBI:17026"/>
        <dbReference type="ChEBI" id="CHEBI:17252"/>
        <dbReference type="ChEBI" id="CHEBI:57618"/>
        <dbReference type="ChEBI" id="CHEBI:58210"/>
    </reaction>
    <physiologicalReaction direction="left-to-right" evidence="38">
        <dbReference type="Rhea" id="RHEA:46309"/>
    </physiologicalReaction>
</comment>
<keyword evidence="16" id="KW-0770">Synapse</keyword>
<comment type="catalytic activity">
    <reaction evidence="28">
        <text>(24S)-hydroxycholesterol + reduced [NADPH--hemoprotein reductase] + O2 = 24S,25-dihydroxycholesterol + oxidized [NADPH--hemoprotein reductase] + H2O + H(+)</text>
        <dbReference type="Rhea" id="RHEA:46384"/>
        <dbReference type="Rhea" id="RHEA-COMP:11964"/>
        <dbReference type="Rhea" id="RHEA-COMP:11965"/>
        <dbReference type="ChEBI" id="CHEBI:15377"/>
        <dbReference type="ChEBI" id="CHEBI:15378"/>
        <dbReference type="ChEBI" id="CHEBI:15379"/>
        <dbReference type="ChEBI" id="CHEBI:34310"/>
        <dbReference type="ChEBI" id="CHEBI:57618"/>
        <dbReference type="ChEBI" id="CHEBI:58210"/>
        <dbReference type="ChEBI" id="CHEBI:86074"/>
    </reaction>
    <physiologicalReaction direction="left-to-right" evidence="28">
        <dbReference type="Rhea" id="RHEA:46385"/>
    </physiologicalReaction>
</comment>
<evidence type="ECO:0000256" key="28">
    <source>
        <dbReference type="ARBA" id="ARBA00050430"/>
    </source>
</evidence>
<dbReference type="InterPro" id="IPR002401">
    <property type="entry name" value="Cyt_P450_E_grp-I"/>
</dbReference>
<evidence type="ECO:0000256" key="43">
    <source>
        <dbReference type="ARBA" id="ARBA00077287"/>
    </source>
</evidence>
<evidence type="ECO:0000256" key="12">
    <source>
        <dbReference type="ARBA" id="ARBA00022848"/>
    </source>
</evidence>
<comment type="catalytic activity">
    <reaction evidence="33">
        <text>4beta-hydroxycholesterol + reduced [NADPH--hemoprotein reductase] + O2 = 4beta,24S-dihydroxycholesterol + oxidized [NADPH--hemoprotein reductase] + H2O + H(+)</text>
        <dbReference type="Rhea" id="RHEA:46392"/>
        <dbReference type="Rhea" id="RHEA-COMP:11964"/>
        <dbReference type="Rhea" id="RHEA-COMP:11965"/>
        <dbReference type="ChEBI" id="CHEBI:15377"/>
        <dbReference type="ChEBI" id="CHEBI:15378"/>
        <dbReference type="ChEBI" id="CHEBI:15379"/>
        <dbReference type="ChEBI" id="CHEBI:57618"/>
        <dbReference type="ChEBI" id="CHEBI:58210"/>
        <dbReference type="ChEBI" id="CHEBI:85778"/>
        <dbReference type="ChEBI" id="CHEBI:86087"/>
    </reaction>
    <physiologicalReaction direction="left-to-right" evidence="33">
        <dbReference type="Rhea" id="RHEA:46393"/>
    </physiologicalReaction>
</comment>
<dbReference type="PANTHER" id="PTHR24293:SF1">
    <property type="entry name" value="CHOLESTEROL 24-HYDROXYLASE"/>
    <property type="match status" value="1"/>
</dbReference>
<evidence type="ECO:0000256" key="45">
    <source>
        <dbReference type="ARBA" id="ARBA00080170"/>
    </source>
</evidence>
<keyword evidence="11" id="KW-0256">Endoplasmic reticulum</keyword>
<comment type="catalytic activity">
    <reaction evidence="29">
        <text>7-dehydrocholesterol + reduced [NADPH--hemoprotein reductase] + O2 = cholesta-5,7-dien-3beta,25-diol + oxidized [NADPH--hemoprotein reductase] + H2O + H(+)</text>
        <dbReference type="Rhea" id="RHEA:53240"/>
        <dbReference type="Rhea" id="RHEA-COMP:11964"/>
        <dbReference type="Rhea" id="RHEA-COMP:11965"/>
        <dbReference type="ChEBI" id="CHEBI:15377"/>
        <dbReference type="ChEBI" id="CHEBI:15378"/>
        <dbReference type="ChEBI" id="CHEBI:15379"/>
        <dbReference type="ChEBI" id="CHEBI:17759"/>
        <dbReference type="ChEBI" id="CHEBI:57618"/>
        <dbReference type="ChEBI" id="CHEBI:58210"/>
        <dbReference type="ChEBI" id="CHEBI:137057"/>
    </reaction>
    <physiologicalReaction direction="left-to-right" evidence="29">
        <dbReference type="Rhea" id="RHEA:53241"/>
    </physiologicalReaction>
</comment>
<dbReference type="Proteomes" id="UP001066276">
    <property type="component" value="Chromosome 9"/>
</dbReference>
<protein>
    <recommendedName>
        <fullName evidence="42">Cholesterol 24-hydroxylase</fullName>
        <ecNumber evidence="41">1.14.14.25</ecNumber>
    </recommendedName>
    <alternativeName>
        <fullName evidence="44">Cholesterol 24-monooxygenase</fullName>
    </alternativeName>
    <alternativeName>
        <fullName evidence="43">Cholesterol 24S-hydroxylase</fullName>
    </alternativeName>
    <alternativeName>
        <fullName evidence="45">Cytochrome P450 46A1</fullName>
    </alternativeName>
</protein>
<evidence type="ECO:0000256" key="22">
    <source>
        <dbReference type="ARBA" id="ARBA00023273"/>
    </source>
</evidence>
<keyword evidence="18" id="KW-0443">Lipid metabolism</keyword>
<evidence type="ECO:0000256" key="7">
    <source>
        <dbReference type="ARBA" id="ARBA00022548"/>
    </source>
</evidence>
<keyword evidence="9" id="KW-0812">Transmembrane</keyword>
<evidence type="ECO:0000256" key="42">
    <source>
        <dbReference type="ARBA" id="ARBA00068948"/>
    </source>
</evidence>
<evidence type="ECO:0000313" key="49">
    <source>
        <dbReference type="Proteomes" id="UP001066276"/>
    </source>
</evidence>
<evidence type="ECO:0000256" key="25">
    <source>
        <dbReference type="ARBA" id="ARBA00049645"/>
    </source>
</evidence>
<evidence type="ECO:0000256" key="17">
    <source>
        <dbReference type="ARBA" id="ARBA00023033"/>
    </source>
</evidence>
<comment type="catalytic activity">
    <reaction evidence="27">
        <text>testosterone + reduced [NADPH--hemoprotein reductase] + O2 = 2-hydroxytestosterone + oxidized [NADPH--hemoprotein reductase] + H2O + H(+)</text>
        <dbReference type="Rhea" id="RHEA:46300"/>
        <dbReference type="Rhea" id="RHEA-COMP:11964"/>
        <dbReference type="Rhea" id="RHEA-COMP:11965"/>
        <dbReference type="ChEBI" id="CHEBI:15377"/>
        <dbReference type="ChEBI" id="CHEBI:15378"/>
        <dbReference type="ChEBI" id="CHEBI:15379"/>
        <dbReference type="ChEBI" id="CHEBI:17347"/>
        <dbReference type="ChEBI" id="CHEBI:57618"/>
        <dbReference type="ChEBI" id="CHEBI:58210"/>
        <dbReference type="ChEBI" id="CHEBI:86013"/>
    </reaction>
    <physiologicalReaction direction="left-to-right" evidence="27">
        <dbReference type="Rhea" id="RHEA:46301"/>
    </physiologicalReaction>
</comment>
<dbReference type="GO" id="GO:0020037">
    <property type="term" value="F:heme binding"/>
    <property type="evidence" value="ECO:0007669"/>
    <property type="project" value="InterPro"/>
</dbReference>
<dbReference type="Gene3D" id="1.10.630.10">
    <property type="entry name" value="Cytochrome P450"/>
    <property type="match status" value="1"/>
</dbReference>
<keyword evidence="8 46" id="KW-0349">Heme</keyword>
<evidence type="ECO:0000256" key="44">
    <source>
        <dbReference type="ARBA" id="ARBA00079170"/>
    </source>
</evidence>
<organism evidence="48 49">
    <name type="scientific">Pleurodeles waltl</name>
    <name type="common">Iberian ribbed newt</name>
    <dbReference type="NCBI Taxonomy" id="8319"/>
    <lineage>
        <taxon>Eukaryota</taxon>
        <taxon>Metazoa</taxon>
        <taxon>Chordata</taxon>
        <taxon>Craniata</taxon>
        <taxon>Vertebrata</taxon>
        <taxon>Euteleostomi</taxon>
        <taxon>Amphibia</taxon>
        <taxon>Batrachia</taxon>
        <taxon>Caudata</taxon>
        <taxon>Salamandroidea</taxon>
        <taxon>Salamandridae</taxon>
        <taxon>Pleurodelinae</taxon>
        <taxon>Pleurodeles</taxon>
    </lineage>
</organism>
<keyword evidence="17 47" id="KW-0503">Monooxygenase</keyword>
<dbReference type="AlphaFoldDB" id="A0AAV7MPH4"/>
<comment type="caution">
    <text evidence="48">The sequence shown here is derived from an EMBL/GenBank/DDBJ whole genome shotgun (WGS) entry which is preliminary data.</text>
</comment>
<evidence type="ECO:0000256" key="1">
    <source>
        <dbReference type="ARBA" id="ARBA00001971"/>
    </source>
</evidence>
<comment type="catalytic activity">
    <reaction evidence="31">
        <text>testosterone + reduced [NADPH--hemoprotein reductase] + O2 = 16beta,17beta-dihydroxyandrost-4-en-3-one + oxidized [NADPH--hemoprotein reductase] + H2O + H(+)</text>
        <dbReference type="Rhea" id="RHEA:46304"/>
        <dbReference type="Rhea" id="RHEA-COMP:11964"/>
        <dbReference type="Rhea" id="RHEA-COMP:11965"/>
        <dbReference type="ChEBI" id="CHEBI:15377"/>
        <dbReference type="ChEBI" id="CHEBI:15378"/>
        <dbReference type="ChEBI" id="CHEBI:15379"/>
        <dbReference type="ChEBI" id="CHEBI:17347"/>
        <dbReference type="ChEBI" id="CHEBI:57618"/>
        <dbReference type="ChEBI" id="CHEBI:58210"/>
        <dbReference type="ChEBI" id="CHEBI:83027"/>
    </reaction>
    <physiologicalReaction direction="left-to-right" evidence="31">
        <dbReference type="Rhea" id="RHEA:46305"/>
    </physiologicalReaction>
</comment>
<dbReference type="InterPro" id="IPR036396">
    <property type="entry name" value="Cyt_P450_sf"/>
</dbReference>
<comment type="catalytic activity">
    <reaction evidence="32">
        <text>testosterone + reduced [NADPH--hemoprotein reductase] + O2 = 6beta,17beta-dihydroxyandrost-4-en-3-one + oxidized [NADPH--hemoprotein reductase] + H2O + H(+)</text>
        <dbReference type="Rhea" id="RHEA:46296"/>
        <dbReference type="Rhea" id="RHEA-COMP:11964"/>
        <dbReference type="Rhea" id="RHEA-COMP:11965"/>
        <dbReference type="ChEBI" id="CHEBI:15377"/>
        <dbReference type="ChEBI" id="CHEBI:15378"/>
        <dbReference type="ChEBI" id="CHEBI:15379"/>
        <dbReference type="ChEBI" id="CHEBI:17347"/>
        <dbReference type="ChEBI" id="CHEBI:34477"/>
        <dbReference type="ChEBI" id="CHEBI:57618"/>
        <dbReference type="ChEBI" id="CHEBI:58210"/>
    </reaction>
    <physiologicalReaction direction="left-to-right" evidence="32">
        <dbReference type="Rhea" id="RHEA:46297"/>
    </physiologicalReaction>
</comment>
<evidence type="ECO:0000256" key="3">
    <source>
        <dbReference type="ARBA" id="ARBA00004279"/>
    </source>
</evidence>
<accession>A0AAV7MPH4</accession>
<keyword evidence="19" id="KW-0472">Membrane</keyword>
<evidence type="ECO:0000256" key="38">
    <source>
        <dbReference type="ARBA" id="ARBA00052074"/>
    </source>
</evidence>
<evidence type="ECO:0000256" key="10">
    <source>
        <dbReference type="ARBA" id="ARBA00022723"/>
    </source>
</evidence>
<keyword evidence="13" id="KW-1133">Transmembrane helix</keyword>
<evidence type="ECO:0000256" key="40">
    <source>
        <dbReference type="ARBA" id="ARBA00054645"/>
    </source>
</evidence>
<dbReference type="EC" id="1.14.14.25" evidence="41"/>
<keyword evidence="12" id="KW-0492">Microsome</keyword>
<evidence type="ECO:0000256" key="2">
    <source>
        <dbReference type="ARBA" id="ARBA00004111"/>
    </source>
</evidence>
<dbReference type="GO" id="GO:0098793">
    <property type="term" value="C:presynapse"/>
    <property type="evidence" value="ECO:0007669"/>
    <property type="project" value="UniProtKB-SubCell"/>
</dbReference>
<dbReference type="GO" id="GO:0033781">
    <property type="term" value="F:cholesterol 24-hydroxylase activity"/>
    <property type="evidence" value="ECO:0007669"/>
    <property type="project" value="UniProtKB-EC"/>
</dbReference>
<comment type="catalytic activity">
    <reaction evidence="26">
        <text>desmosterol + reduced [NADPH--hemoprotein reductase] + O2 = (24Z),26-hydroxydesmosterol + oxidized [NADPH--hemoprotein reductase] + H2O + H(+)</text>
        <dbReference type="Rhea" id="RHEA:53236"/>
        <dbReference type="Rhea" id="RHEA-COMP:11964"/>
        <dbReference type="Rhea" id="RHEA-COMP:11965"/>
        <dbReference type="ChEBI" id="CHEBI:15377"/>
        <dbReference type="ChEBI" id="CHEBI:15378"/>
        <dbReference type="ChEBI" id="CHEBI:15379"/>
        <dbReference type="ChEBI" id="CHEBI:17737"/>
        <dbReference type="ChEBI" id="CHEBI:57618"/>
        <dbReference type="ChEBI" id="CHEBI:58210"/>
        <dbReference type="ChEBI" id="CHEBI:137053"/>
    </reaction>
    <physiologicalReaction direction="left-to-right" evidence="26">
        <dbReference type="Rhea" id="RHEA:53237"/>
    </physiologicalReaction>
</comment>
<comment type="catalytic activity">
    <reaction evidence="37">
        <text>7-dehydrocholesterol + reduced [NADPH--hemoprotein reductase] + O2 = cholesta-5,7-dien-3beta,24S-diol + oxidized [NADPH--hemoprotein reductase] + H2O + H(+)</text>
        <dbReference type="Rhea" id="RHEA:53244"/>
        <dbReference type="Rhea" id="RHEA-COMP:11964"/>
        <dbReference type="Rhea" id="RHEA-COMP:11965"/>
        <dbReference type="ChEBI" id="CHEBI:15377"/>
        <dbReference type="ChEBI" id="CHEBI:15378"/>
        <dbReference type="ChEBI" id="CHEBI:15379"/>
        <dbReference type="ChEBI" id="CHEBI:17759"/>
        <dbReference type="ChEBI" id="CHEBI:57618"/>
        <dbReference type="ChEBI" id="CHEBI:58210"/>
        <dbReference type="ChEBI" id="CHEBI:137061"/>
    </reaction>
    <physiologicalReaction direction="left-to-right" evidence="37">
        <dbReference type="Rhea" id="RHEA:53245"/>
    </physiologicalReaction>
</comment>
<comment type="cofactor">
    <cofactor evidence="1 46">
        <name>heme</name>
        <dbReference type="ChEBI" id="CHEBI:30413"/>
    </cofactor>
</comment>
<evidence type="ECO:0000256" key="18">
    <source>
        <dbReference type="ARBA" id="ARBA00023098"/>
    </source>
</evidence>
<evidence type="ECO:0000256" key="37">
    <source>
        <dbReference type="ARBA" id="ARBA00051817"/>
    </source>
</evidence>
<evidence type="ECO:0000256" key="14">
    <source>
        <dbReference type="ARBA" id="ARBA00023002"/>
    </source>
</evidence>
<dbReference type="EMBL" id="JANPWB010000013">
    <property type="protein sequence ID" value="KAJ1104979.1"/>
    <property type="molecule type" value="Genomic_DNA"/>
</dbReference>
<name>A0AAV7MPH4_PLEWA</name>
<evidence type="ECO:0000256" key="29">
    <source>
        <dbReference type="ARBA" id="ARBA00050696"/>
    </source>
</evidence>
<evidence type="ECO:0000256" key="46">
    <source>
        <dbReference type="PIRSR" id="PIRSR602401-1"/>
    </source>
</evidence>
<evidence type="ECO:0000256" key="21">
    <source>
        <dbReference type="ARBA" id="ARBA00023221"/>
    </source>
</evidence>
<evidence type="ECO:0000256" key="16">
    <source>
        <dbReference type="ARBA" id="ARBA00023018"/>
    </source>
</evidence>
<evidence type="ECO:0000256" key="6">
    <source>
        <dbReference type="ARBA" id="ARBA00010617"/>
    </source>
</evidence>
<dbReference type="GO" id="GO:0005789">
    <property type="term" value="C:endoplasmic reticulum membrane"/>
    <property type="evidence" value="ECO:0007669"/>
    <property type="project" value="UniProtKB-SubCell"/>
</dbReference>
<comment type="pathway">
    <text evidence="25">Steroid metabolism; cholesterol degradation.</text>
</comment>
<evidence type="ECO:0000256" key="34">
    <source>
        <dbReference type="ARBA" id="ARBA00051606"/>
    </source>
</evidence>
<keyword evidence="49" id="KW-1185">Reference proteome</keyword>
<keyword evidence="15 46" id="KW-0408">Iron</keyword>
<dbReference type="InterPro" id="IPR017972">
    <property type="entry name" value="Cyt_P450_CS"/>
</dbReference>
<keyword evidence="7" id="KW-0153">Cholesterol metabolism</keyword>
<evidence type="ECO:0000256" key="36">
    <source>
        <dbReference type="ARBA" id="ARBA00051763"/>
    </source>
</evidence>
<dbReference type="GO" id="GO:0006707">
    <property type="term" value="P:cholesterol catabolic process"/>
    <property type="evidence" value="ECO:0007669"/>
    <property type="project" value="InterPro"/>
</dbReference>
<keyword evidence="21" id="KW-0753">Steroid metabolism</keyword>